<dbReference type="InterPro" id="IPR014462">
    <property type="entry name" value="Phage_Mu_Gp45"/>
</dbReference>
<dbReference type="AlphaFoldDB" id="I2BBZ5"/>
<evidence type="ECO:0000313" key="3">
    <source>
        <dbReference type="Proteomes" id="UP000001955"/>
    </source>
</evidence>
<keyword evidence="3" id="KW-1185">Reference proteome</keyword>
<feature type="domain" description="Bacteriophage Mu Gp45 N-terminal" evidence="1">
    <location>
        <begin position="25"/>
        <end position="92"/>
    </location>
</feature>
<reference evidence="2 3" key="1">
    <citation type="journal article" date="2012" name="J. Bacteriol.">
        <title>Complete genome sequence of the B12-producing Shimwellia blattae strain DSM 4481, isolated from a cockroach.</title>
        <authorList>
            <person name="Brzuszkiewicz E."/>
            <person name="Waschkowitz T."/>
            <person name="Wiezer A."/>
            <person name="Daniel R."/>
        </authorList>
    </citation>
    <scope>NUCLEOTIDE SEQUENCE [LARGE SCALE GENOMIC DNA]</scope>
    <source>
        <strain evidence="3">ATCC 29907 / DSM 4481 / JCM 1650 / NBRC 105725 / CDC 9005-74</strain>
    </source>
</reference>
<dbReference type="OrthoDB" id="9802994at2"/>
<dbReference type="EMBL" id="CP001560">
    <property type="protein sequence ID" value="AFJ48049.1"/>
    <property type="molecule type" value="Genomic_DNA"/>
</dbReference>
<dbReference type="eggNOG" id="COG4384">
    <property type="taxonomic scope" value="Bacteria"/>
</dbReference>
<dbReference type="PATRIC" id="fig|630626.3.peg.2901"/>
<dbReference type="KEGG" id="ebt:EBL_c29790"/>
<name>I2BBZ5_SHIBC</name>
<dbReference type="STRING" id="630626.EBL_c29790"/>
<organism evidence="2 3">
    <name type="scientific">Shimwellia blattae (strain ATCC 29907 / DSM 4481 / JCM 1650 / NBRC 105725 / CDC 9005-74)</name>
    <name type="common">Escherichia blattae</name>
    <dbReference type="NCBI Taxonomy" id="630626"/>
    <lineage>
        <taxon>Bacteria</taxon>
        <taxon>Pseudomonadati</taxon>
        <taxon>Pseudomonadota</taxon>
        <taxon>Gammaproteobacteria</taxon>
        <taxon>Enterobacterales</taxon>
        <taxon>Enterobacteriaceae</taxon>
        <taxon>Shimwellia</taxon>
    </lineage>
</organism>
<dbReference type="InterPro" id="IPR013046">
    <property type="entry name" value="GpV/Gp45"/>
</dbReference>
<dbReference type="InterPro" id="IPR053861">
    <property type="entry name" value="Phage_Mu_Gp45_N"/>
</dbReference>
<dbReference type="Proteomes" id="UP000001955">
    <property type="component" value="Chromosome"/>
</dbReference>
<dbReference type="HOGENOM" id="CLU_108409_3_1_6"/>
<sequence>MGLNPGNFSRSLSAVGRRLRLMVDRAVVRMVKDSLGRQNLQVQSLADETNDDVERFQNYGFTSFPPEGAEAIVVAVGGRRSGLVAIAVEDKSARPRSGESGDVCLYHREGHIIRLKKDGVIEITGKKVNLVAEESCDIIGKQINVTGPTTFSEDITVKGKSFLNHIHKDGDGADTTKPL</sequence>
<accession>K6VII4</accession>
<evidence type="ECO:0000259" key="1">
    <source>
        <dbReference type="Pfam" id="PF06890"/>
    </source>
</evidence>
<dbReference type="NCBIfam" id="TIGR01644">
    <property type="entry name" value="phage_P2_V"/>
    <property type="match status" value="1"/>
</dbReference>
<accession>I2BBZ5</accession>
<dbReference type="RefSeq" id="WP_002442958.1">
    <property type="nucleotide sequence ID" value="NC_017910.1"/>
</dbReference>
<protein>
    <submittedName>
        <fullName evidence="2">Putative phage baseplate assembly protein V</fullName>
    </submittedName>
</protein>
<dbReference type="Pfam" id="PF06890">
    <property type="entry name" value="Phage_Mu_Gp45"/>
    <property type="match status" value="1"/>
</dbReference>
<proteinExistence type="predicted"/>
<dbReference type="PIRSF" id="PIRSF012337">
    <property type="entry name" value="gp45"/>
    <property type="match status" value="1"/>
</dbReference>
<evidence type="ECO:0000313" key="2">
    <source>
        <dbReference type="EMBL" id="AFJ48049.1"/>
    </source>
</evidence>
<gene>
    <name evidence="2" type="ordered locus">EBL_c29790</name>
</gene>